<dbReference type="Pfam" id="PF00439">
    <property type="entry name" value="Bromodomain"/>
    <property type="match status" value="1"/>
</dbReference>
<keyword evidence="2 4" id="KW-0103">Bromodomain</keyword>
<comment type="caution">
    <text evidence="8">The sequence shown here is derived from an EMBL/GenBank/DDBJ whole genome shotgun (WGS) entry which is preliminary data.</text>
</comment>
<evidence type="ECO:0000256" key="3">
    <source>
        <dbReference type="ARBA" id="ARBA00023163"/>
    </source>
</evidence>
<evidence type="ECO:0000313" key="9">
    <source>
        <dbReference type="Proteomes" id="UP001054252"/>
    </source>
</evidence>
<feature type="domain" description="Bromo" evidence="6">
    <location>
        <begin position="276"/>
        <end position="348"/>
    </location>
</feature>
<feature type="compositionally biased region" description="Polar residues" evidence="5">
    <location>
        <begin position="403"/>
        <end position="417"/>
    </location>
</feature>
<dbReference type="InterPro" id="IPR038336">
    <property type="entry name" value="NET_sf"/>
</dbReference>
<feature type="region of interest" description="Disordered" evidence="5">
    <location>
        <begin position="518"/>
        <end position="594"/>
    </location>
</feature>
<accession>A0AAV5JYG2</accession>
<dbReference type="Pfam" id="PF17035">
    <property type="entry name" value="BET"/>
    <property type="match status" value="1"/>
</dbReference>
<feature type="compositionally biased region" description="Basic and acidic residues" evidence="5">
    <location>
        <begin position="9"/>
        <end position="33"/>
    </location>
</feature>
<feature type="compositionally biased region" description="Pro residues" evidence="5">
    <location>
        <begin position="380"/>
        <end position="393"/>
    </location>
</feature>
<keyword evidence="1" id="KW-0805">Transcription regulation</keyword>
<feature type="domain" description="NET" evidence="7">
    <location>
        <begin position="429"/>
        <end position="510"/>
    </location>
</feature>
<gene>
    <name evidence="8" type="ORF">SLEP1_g27049</name>
</gene>
<feature type="compositionally biased region" description="Basic and acidic residues" evidence="5">
    <location>
        <begin position="431"/>
        <end position="441"/>
    </location>
</feature>
<evidence type="ECO:0000256" key="2">
    <source>
        <dbReference type="ARBA" id="ARBA00023117"/>
    </source>
</evidence>
<dbReference type="Proteomes" id="UP001054252">
    <property type="component" value="Unassembled WGS sequence"/>
</dbReference>
<dbReference type="PROSITE" id="PS51525">
    <property type="entry name" value="NET"/>
    <property type="match status" value="1"/>
</dbReference>
<name>A0AAV5JYG2_9ROSI</name>
<dbReference type="PROSITE" id="PS50014">
    <property type="entry name" value="BROMODOMAIN_2"/>
    <property type="match status" value="1"/>
</dbReference>
<feature type="region of interest" description="Disordered" evidence="5">
    <location>
        <begin position="373"/>
        <end position="441"/>
    </location>
</feature>
<dbReference type="InterPro" id="IPR001487">
    <property type="entry name" value="Bromodomain"/>
</dbReference>
<protein>
    <recommendedName>
        <fullName evidence="10">Transcription factor GTE4-like</fullName>
    </recommendedName>
</protein>
<organism evidence="8 9">
    <name type="scientific">Rubroshorea leprosula</name>
    <dbReference type="NCBI Taxonomy" id="152421"/>
    <lineage>
        <taxon>Eukaryota</taxon>
        <taxon>Viridiplantae</taxon>
        <taxon>Streptophyta</taxon>
        <taxon>Embryophyta</taxon>
        <taxon>Tracheophyta</taxon>
        <taxon>Spermatophyta</taxon>
        <taxon>Magnoliopsida</taxon>
        <taxon>eudicotyledons</taxon>
        <taxon>Gunneridae</taxon>
        <taxon>Pentapetalae</taxon>
        <taxon>rosids</taxon>
        <taxon>malvids</taxon>
        <taxon>Malvales</taxon>
        <taxon>Dipterocarpaceae</taxon>
        <taxon>Rubroshorea</taxon>
    </lineage>
</organism>
<dbReference type="Gene3D" id="1.20.920.10">
    <property type="entry name" value="Bromodomain-like"/>
    <property type="match status" value="1"/>
</dbReference>
<dbReference type="SUPFAM" id="SSF47370">
    <property type="entry name" value="Bromodomain"/>
    <property type="match status" value="1"/>
</dbReference>
<dbReference type="InterPro" id="IPR036427">
    <property type="entry name" value="Bromodomain-like_sf"/>
</dbReference>
<dbReference type="Gene3D" id="1.20.1270.220">
    <property type="match status" value="1"/>
</dbReference>
<proteinExistence type="predicted"/>
<evidence type="ECO:0000256" key="5">
    <source>
        <dbReference type="SAM" id="MobiDB-lite"/>
    </source>
</evidence>
<evidence type="ECO:0000259" key="7">
    <source>
        <dbReference type="PROSITE" id="PS51525"/>
    </source>
</evidence>
<evidence type="ECO:0008006" key="10">
    <source>
        <dbReference type="Google" id="ProtNLM"/>
    </source>
</evidence>
<feature type="region of interest" description="Disordered" evidence="5">
    <location>
        <begin position="208"/>
        <end position="259"/>
    </location>
</feature>
<dbReference type="PRINTS" id="PR00503">
    <property type="entry name" value="BROMODOMAIN"/>
</dbReference>
<dbReference type="InterPro" id="IPR027353">
    <property type="entry name" value="NET_dom"/>
</dbReference>
<sequence>MAAGTIGGEDSREKIRGAESNKNKVYTRKDQNKPRNPIRQTLASTTNTDDNTSSQPHQAIDMVESDDSSSLNLAEPGAQNVSHENGTSGYVKYDNLAKISLNFITKSEARGIKRKLVSELDQVRTLMKKLEAKEVQFSSGYTRSQFSANEIVDRAGSLVRVNSEVGSVGLPNSRPFCGNSVSVADNMTIHGTHGVDVVGSSGEFVDRETRTPKTNQHYKNSNFSLGKQKSMPTDSNKKLKPNVGKNNGSGMGGESGPDRFPSQLFKRCSNLLGRLMKHKFGWVFNAPVDVQGLGLRDYNSIIKHPMDLGTVKTRLNNHWYKSPRDFAVDVRLAFSNAMLYNTKGQDVHFMAETLSKIFEESWAPIEAEYNPNSRKFPAPSSAPAPTTPAPPPLETRSLERSESTTMPVDPTSRSMNLAPTGRTPAPKKPKAKDPDKRDMTYEEKQRLSISLRNLPSDKIDGVVQIIKKRNPALFQQEDEIEMDIDCVDPETLWKLDRFVTNYKKSLSKIKRKAELALKDNAEPDSNIHLANPRPPAAEAPKAAEAVERKRIVSSSSPVHGEKQGNITSASSSSSGSSTDSGSSSTDSDSDSSSG</sequence>
<feature type="compositionally biased region" description="Low complexity" evidence="5">
    <location>
        <begin position="44"/>
        <end position="54"/>
    </location>
</feature>
<feature type="region of interest" description="Disordered" evidence="5">
    <location>
        <begin position="1"/>
        <end position="87"/>
    </location>
</feature>
<dbReference type="AlphaFoldDB" id="A0AAV5JYG2"/>
<dbReference type="SMART" id="SM00297">
    <property type="entry name" value="BROMO"/>
    <property type="match status" value="1"/>
</dbReference>
<feature type="compositionally biased region" description="Polar residues" evidence="5">
    <location>
        <begin position="212"/>
        <end position="234"/>
    </location>
</feature>
<dbReference type="PANTHER" id="PTHR45926">
    <property type="entry name" value="OSJNBA0053K19.4 PROTEIN"/>
    <property type="match status" value="1"/>
</dbReference>
<evidence type="ECO:0000313" key="8">
    <source>
        <dbReference type="EMBL" id="GKV16402.1"/>
    </source>
</evidence>
<keyword evidence="9" id="KW-1185">Reference proteome</keyword>
<feature type="compositionally biased region" description="Low complexity" evidence="5">
    <location>
        <begin position="567"/>
        <end position="594"/>
    </location>
</feature>
<evidence type="ECO:0000256" key="1">
    <source>
        <dbReference type="ARBA" id="ARBA00023015"/>
    </source>
</evidence>
<evidence type="ECO:0000256" key="4">
    <source>
        <dbReference type="PROSITE-ProRule" id="PRU00035"/>
    </source>
</evidence>
<reference evidence="8 9" key="1">
    <citation type="journal article" date="2021" name="Commun. Biol.">
        <title>The genome of Shorea leprosula (Dipterocarpaceae) highlights the ecological relevance of drought in aseasonal tropical rainforests.</title>
        <authorList>
            <person name="Ng K.K.S."/>
            <person name="Kobayashi M.J."/>
            <person name="Fawcett J.A."/>
            <person name="Hatakeyama M."/>
            <person name="Paape T."/>
            <person name="Ng C.H."/>
            <person name="Ang C.C."/>
            <person name="Tnah L.H."/>
            <person name="Lee C.T."/>
            <person name="Nishiyama T."/>
            <person name="Sese J."/>
            <person name="O'Brien M.J."/>
            <person name="Copetti D."/>
            <person name="Mohd Noor M.I."/>
            <person name="Ong R.C."/>
            <person name="Putra M."/>
            <person name="Sireger I.Z."/>
            <person name="Indrioko S."/>
            <person name="Kosugi Y."/>
            <person name="Izuno A."/>
            <person name="Isagi Y."/>
            <person name="Lee S.L."/>
            <person name="Shimizu K.K."/>
        </authorList>
    </citation>
    <scope>NUCLEOTIDE SEQUENCE [LARGE SCALE GENOMIC DNA]</scope>
    <source>
        <strain evidence="8">214</strain>
    </source>
</reference>
<dbReference type="EMBL" id="BPVZ01000045">
    <property type="protein sequence ID" value="GKV16402.1"/>
    <property type="molecule type" value="Genomic_DNA"/>
</dbReference>
<keyword evidence="3" id="KW-0804">Transcription</keyword>
<evidence type="ECO:0000259" key="6">
    <source>
        <dbReference type="PROSITE" id="PS50014"/>
    </source>
</evidence>